<evidence type="ECO:0000313" key="4">
    <source>
        <dbReference type="Proteomes" id="UP000808349"/>
    </source>
</evidence>
<dbReference type="Proteomes" id="UP000808349">
    <property type="component" value="Unassembled WGS sequence"/>
</dbReference>
<proteinExistence type="predicted"/>
<organism evidence="3 4">
    <name type="scientific">Candidatus Defluviibacterium haderslevense</name>
    <dbReference type="NCBI Taxonomy" id="2981993"/>
    <lineage>
        <taxon>Bacteria</taxon>
        <taxon>Pseudomonadati</taxon>
        <taxon>Bacteroidota</taxon>
        <taxon>Saprospiria</taxon>
        <taxon>Saprospirales</taxon>
        <taxon>Saprospiraceae</taxon>
        <taxon>Candidatus Defluviibacterium</taxon>
    </lineage>
</organism>
<evidence type="ECO:0000313" key="3">
    <source>
        <dbReference type="EMBL" id="MBK9716127.1"/>
    </source>
</evidence>
<evidence type="ECO:0000256" key="2">
    <source>
        <dbReference type="SAM" id="SignalP"/>
    </source>
</evidence>
<feature type="chain" id="PRO_5039022128" description="T9SS C-terminal target domain-containing protein" evidence="2">
    <location>
        <begin position="21"/>
        <end position="1364"/>
    </location>
</feature>
<accession>A0A9D7XFQ1</accession>
<evidence type="ECO:0008006" key="5">
    <source>
        <dbReference type="Google" id="ProtNLM"/>
    </source>
</evidence>
<name>A0A9D7XFQ1_9BACT</name>
<comment type="caution">
    <text evidence="3">The sequence shown here is derived from an EMBL/GenBank/DDBJ whole genome shotgun (WGS) entry which is preliminary data.</text>
</comment>
<reference evidence="3 4" key="1">
    <citation type="submission" date="2020-10" db="EMBL/GenBank/DDBJ databases">
        <title>Connecting structure to function with the recovery of over 1000 high-quality activated sludge metagenome-assembled genomes encoding full-length rRNA genes using long-read sequencing.</title>
        <authorList>
            <person name="Singleton C.M."/>
            <person name="Petriglieri F."/>
            <person name="Kristensen J.M."/>
            <person name="Kirkegaard R.H."/>
            <person name="Michaelsen T.Y."/>
            <person name="Andersen M.H."/>
            <person name="Karst S.M."/>
            <person name="Dueholm M.S."/>
            <person name="Nielsen P.H."/>
            <person name="Albertsen M."/>
        </authorList>
    </citation>
    <scope>NUCLEOTIDE SEQUENCE [LARGE SCALE GENOMIC DNA]</scope>
    <source>
        <strain evidence="3">Ribe_18-Q3-R11-54_BAT3C.373</strain>
    </source>
</reference>
<feature type="signal peptide" evidence="2">
    <location>
        <begin position="1"/>
        <end position="20"/>
    </location>
</feature>
<protein>
    <recommendedName>
        <fullName evidence="5">T9SS C-terminal target domain-containing protein</fullName>
    </recommendedName>
</protein>
<gene>
    <name evidence="3" type="ORF">IPO85_01120</name>
</gene>
<keyword evidence="2" id="KW-0732">Signal</keyword>
<evidence type="ECO:0000256" key="1">
    <source>
        <dbReference type="SAM" id="MobiDB-lite"/>
    </source>
</evidence>
<sequence>MKNILWILVLQVCCLQLLWATRPSFSPTKKAPSSSLSTRQGPCVAATKQIDQEINNVRARLLNGGDVWWDLDKGRYIIPKVEAGSGKPEVSSIFAGGVWVGGYDPAGALKFMGQTYRRSTANDCWPGPLMETGETCTEDCLNWDQFFKVSGANITKLKAAWSAATNSGKDQLDRSEIPSDVLYWPGKGNQYFESRYGFKLPDARQGLALFFEAEGSHKNGIYEPQYGEFPVIDIRGCPKDIYPDEMIFWIYNDSGGIHTNTQGSPIRMEVQVQAFAFRTADELNDMTFQRYKLINRAPQEINQCYFAMWTDPDLGCFSDDYIGCDTTRVKGKSRDLMYIYNIDATDGTNGCQCPSPGGGSVNTYCQDVPILGIDYFRGPTKNDFVKDANGNDSLVKTELGMSTFMYYNNPSGGGNPNSNTTDPGNSTEFYYYITGRWKDGSDLTVGGTGYNPGSSNVTKYAFPAAPNVPTGWSMCAAATGEGDRRTIQASGPLVLGPGDVNELIIGVPWVPDQVYPCPSLDELLKADQLCQDLFDNCFKIKDGPTAPDVDIVELDQEIVLILSNDPASNNANEQYQEKGLGFPPVIDSVYRFEGYRVFQLANADVSLSDRTIEDPSLIREVATVDLKNKITTVTNWVGIKNPNTSVNRPIIYYPVKKVEGLDQGIRHTFSIKEDQFASGLSKNLINHKKYYFLVLAYSYNNYADFDADTYVGQRMQYCPGRLNLGPEGDGRPYTATPRPQVYEKIKSKYGDGIAITRHEGIGVGHNFVRMNNNMYDKFFNGQFDGKVEYQEGSGPIEVKIVNPLIVKDGEYEFRFVDKDMTNGKLDTPDVNWTLINKNNPSDVIKSKSSIAKFNEQMIAKFGFSVSIGQTGEAGSDPRGTNGIIGEGLEFEYKDVNGIKWFLAQRDRNSAQIDFIKTELSSRNYVFDPQELYSNLGTGVNEGTWFPYKLVTGDTLPLTPAWLNSFNNTVVNQMKMDSLNNVDIVFTSDKSKWSRCVVIETWNENNSPTPGNPKEPVTGNRNFDVKKNPSVGKNDADGDGYADPDGALDATGKPLTGVGWFPGYAIDVETGKRLNIFFGENSFYSDFPLIKDCMKDTMAVGNDLMFNPTDQTFLNTDCSGFNFFDPLNIVLGGHHYIYVTKQPYDSCNLIRTNLLNTGNNFKLRAIREVTWCSMMQLFPLTSFTPLTNGPTGLIPNDMTVRLRVDNPYSALYGTGENMAHNMYSFKITGKQTEIVTTKDDYKGILDDINVVPNPYYGFSSYEQTVYSNIVKITNLPPKCKVTIFSIDGKFIKEYNRDELPKKIISDERGLLERQIGPDIEWDLTNYAGVPISSGAYLIYIKQPDTGVEKIIKWFGVARKFDPSGL</sequence>
<feature type="region of interest" description="Disordered" evidence="1">
    <location>
        <begin position="1002"/>
        <end position="1040"/>
    </location>
</feature>
<dbReference type="EMBL" id="JADKFW010000004">
    <property type="protein sequence ID" value="MBK9716127.1"/>
    <property type="molecule type" value="Genomic_DNA"/>
</dbReference>